<accession>A0ABP8Z705</accession>
<organism evidence="1 2">
    <name type="scientific">Gordonia alkaliphila</name>
    <dbReference type="NCBI Taxonomy" id="1053547"/>
    <lineage>
        <taxon>Bacteria</taxon>
        <taxon>Bacillati</taxon>
        <taxon>Actinomycetota</taxon>
        <taxon>Actinomycetes</taxon>
        <taxon>Mycobacteriales</taxon>
        <taxon>Gordoniaceae</taxon>
        <taxon>Gordonia</taxon>
    </lineage>
</organism>
<evidence type="ECO:0000313" key="1">
    <source>
        <dbReference type="EMBL" id="GAA4748130.1"/>
    </source>
</evidence>
<evidence type="ECO:0000313" key="2">
    <source>
        <dbReference type="Proteomes" id="UP001500822"/>
    </source>
</evidence>
<dbReference type="Gene3D" id="1.20.910.10">
    <property type="entry name" value="Heme oxygenase-like"/>
    <property type="match status" value="1"/>
</dbReference>
<keyword evidence="2" id="KW-1185">Reference proteome</keyword>
<name>A0ABP8Z705_9ACTN</name>
<dbReference type="Proteomes" id="UP001500822">
    <property type="component" value="Unassembled WGS sequence"/>
</dbReference>
<comment type="caution">
    <text evidence="1">The sequence shown here is derived from an EMBL/GenBank/DDBJ whole genome shotgun (WGS) entry which is preliminary data.</text>
</comment>
<dbReference type="EMBL" id="BAABIE010000007">
    <property type="protein sequence ID" value="GAA4748130.1"/>
    <property type="molecule type" value="Genomic_DNA"/>
</dbReference>
<dbReference type="Pfam" id="PF14518">
    <property type="entry name" value="Haem_oxygenas_2"/>
    <property type="match status" value="1"/>
</dbReference>
<dbReference type="InterPro" id="IPR016084">
    <property type="entry name" value="Haem_Oase-like_multi-hlx"/>
</dbReference>
<dbReference type="SUPFAM" id="SSF48613">
    <property type="entry name" value="Heme oxygenase-like"/>
    <property type="match status" value="1"/>
</dbReference>
<protein>
    <submittedName>
        <fullName evidence="1">Iron-containing redox enzyme family protein</fullName>
    </submittedName>
</protein>
<sequence>MSSVSPPGLDPAVPAAFRRAELPPARGLLSASILAALRDRAPLSDRRESVEHADPWGDDLQLALLLCQELHYGTDLTGGVPDREWEPEIVAFRRALEDRFLAAVDAESGAQGAGSVDDEFDALLRSSGDDGTAEHLRTVGTPEQFADYFAARSLYHLKEADPHAWVIPRLPPAAKAPFVAVEFDEYGGGRPARVHQVLYANLLSASGLDASYLGYLAAAPAAVLAPVTLMTALGLRGSRIGAAVGHFAATEVTSSPGSARLVEGLERLGAPPEAIGFYREHVEADAVHEQVMRHEVVAGLLAVEPETEADVVAGIRAFLLVEDRLEAAFRNAWNDGAFVMQR</sequence>
<proteinExistence type="predicted"/>
<dbReference type="SMART" id="SM01236">
    <property type="entry name" value="Haem_oxygenase_2"/>
    <property type="match status" value="1"/>
</dbReference>
<gene>
    <name evidence="1" type="ORF">GCM10023217_17750</name>
</gene>
<reference evidence="2" key="1">
    <citation type="journal article" date="2019" name="Int. J. Syst. Evol. Microbiol.">
        <title>The Global Catalogue of Microorganisms (GCM) 10K type strain sequencing project: providing services to taxonomists for standard genome sequencing and annotation.</title>
        <authorList>
            <consortium name="The Broad Institute Genomics Platform"/>
            <consortium name="The Broad Institute Genome Sequencing Center for Infectious Disease"/>
            <person name="Wu L."/>
            <person name="Ma J."/>
        </authorList>
    </citation>
    <scope>NUCLEOTIDE SEQUENCE [LARGE SCALE GENOMIC DNA]</scope>
    <source>
        <strain evidence="2">JCM 18077</strain>
    </source>
</reference>